<name>B8GRW3_THISH</name>
<dbReference type="eggNOG" id="COG0845">
    <property type="taxonomic scope" value="Bacteria"/>
</dbReference>
<dbReference type="SUPFAM" id="SSF111369">
    <property type="entry name" value="HlyD-like secretion proteins"/>
    <property type="match status" value="1"/>
</dbReference>
<evidence type="ECO:0000313" key="6">
    <source>
        <dbReference type="EMBL" id="ACL72667.1"/>
    </source>
</evidence>
<accession>B8GRW3</accession>
<dbReference type="EMBL" id="CP001339">
    <property type="protein sequence ID" value="ACL72667.1"/>
    <property type="molecule type" value="Genomic_DNA"/>
</dbReference>
<comment type="similarity">
    <text evidence="1">Belongs to the membrane fusion protein (MFP) (TC 8.A.1) family.</text>
</comment>
<dbReference type="STRING" id="396588.Tgr7_1583"/>
<dbReference type="AlphaFoldDB" id="B8GRW3"/>
<dbReference type="PANTHER" id="PTHR30097:SF15">
    <property type="entry name" value="CATION EFFLUX SYSTEM PROTEIN CUSB"/>
    <property type="match status" value="1"/>
</dbReference>
<dbReference type="RefSeq" id="WP_012638150.1">
    <property type="nucleotide sequence ID" value="NC_011901.1"/>
</dbReference>
<dbReference type="FunFam" id="2.40.420.20:FF:000006">
    <property type="entry name" value="RND family efflux transporter MFP subunit"/>
    <property type="match status" value="1"/>
</dbReference>
<dbReference type="InterPro" id="IPR006143">
    <property type="entry name" value="RND_pump_MFP"/>
</dbReference>
<evidence type="ECO:0000256" key="3">
    <source>
        <dbReference type="SAM" id="Coils"/>
    </source>
</evidence>
<dbReference type="Gene3D" id="2.40.30.170">
    <property type="match status" value="1"/>
</dbReference>
<organism evidence="6 7">
    <name type="scientific">Thioalkalivibrio sulfidiphilus (strain HL-EbGR7)</name>
    <dbReference type="NCBI Taxonomy" id="396588"/>
    <lineage>
        <taxon>Bacteria</taxon>
        <taxon>Pseudomonadati</taxon>
        <taxon>Pseudomonadota</taxon>
        <taxon>Gammaproteobacteria</taxon>
        <taxon>Chromatiales</taxon>
        <taxon>Ectothiorhodospiraceae</taxon>
        <taxon>Thioalkalivibrio</taxon>
    </lineage>
</organism>
<reference evidence="6 7" key="1">
    <citation type="journal article" date="2011" name="Stand. Genomic Sci.">
        <title>Complete genome sequence of 'Thioalkalivibrio sulfidophilus' HL-EbGr7.</title>
        <authorList>
            <person name="Muyzer G."/>
            <person name="Sorokin D.Y."/>
            <person name="Mavromatis K."/>
            <person name="Lapidus A."/>
            <person name="Clum A."/>
            <person name="Ivanova N."/>
            <person name="Pati A."/>
            <person name="d'Haeseleer P."/>
            <person name="Woyke T."/>
            <person name="Kyrpides N.C."/>
        </authorList>
    </citation>
    <scope>NUCLEOTIDE SEQUENCE [LARGE SCALE GENOMIC DNA]</scope>
    <source>
        <strain evidence="6 7">HL-EbGR7</strain>
    </source>
</reference>
<dbReference type="GO" id="GO:0030288">
    <property type="term" value="C:outer membrane-bounded periplasmic space"/>
    <property type="evidence" value="ECO:0007669"/>
    <property type="project" value="TreeGrafter"/>
</dbReference>
<feature type="region of interest" description="Disordered" evidence="4">
    <location>
        <begin position="134"/>
        <end position="204"/>
    </location>
</feature>
<evidence type="ECO:0000256" key="4">
    <source>
        <dbReference type="SAM" id="MobiDB-lite"/>
    </source>
</evidence>
<dbReference type="GO" id="GO:0060003">
    <property type="term" value="P:copper ion export"/>
    <property type="evidence" value="ECO:0007669"/>
    <property type="project" value="TreeGrafter"/>
</dbReference>
<evidence type="ECO:0000313" key="7">
    <source>
        <dbReference type="Proteomes" id="UP000002383"/>
    </source>
</evidence>
<keyword evidence="7" id="KW-1185">Reference proteome</keyword>
<feature type="compositionally biased region" description="Basic and acidic residues" evidence="4">
    <location>
        <begin position="142"/>
        <end position="204"/>
    </location>
</feature>
<keyword evidence="2" id="KW-0813">Transport</keyword>
<dbReference type="GO" id="GO:0015679">
    <property type="term" value="P:plasma membrane copper ion transport"/>
    <property type="evidence" value="ECO:0007669"/>
    <property type="project" value="TreeGrafter"/>
</dbReference>
<dbReference type="InterPro" id="IPR058649">
    <property type="entry name" value="CzcB_C"/>
</dbReference>
<feature type="coiled-coil region" evidence="3">
    <location>
        <begin position="294"/>
        <end position="321"/>
    </location>
</feature>
<dbReference type="KEGG" id="tgr:Tgr7_1583"/>
<dbReference type="Proteomes" id="UP000002383">
    <property type="component" value="Chromosome"/>
</dbReference>
<evidence type="ECO:0000256" key="2">
    <source>
        <dbReference type="ARBA" id="ARBA00022448"/>
    </source>
</evidence>
<dbReference type="GO" id="GO:0016020">
    <property type="term" value="C:membrane"/>
    <property type="evidence" value="ECO:0007669"/>
    <property type="project" value="InterPro"/>
</dbReference>
<dbReference type="Gene3D" id="2.40.420.20">
    <property type="match status" value="1"/>
</dbReference>
<feature type="domain" description="CzcB-like C-terminal circularly permuted SH3-like" evidence="5">
    <location>
        <begin position="488"/>
        <end position="547"/>
    </location>
</feature>
<dbReference type="PANTHER" id="PTHR30097">
    <property type="entry name" value="CATION EFFLUX SYSTEM PROTEIN CUSB"/>
    <property type="match status" value="1"/>
</dbReference>
<dbReference type="Pfam" id="PF25975">
    <property type="entry name" value="CzcB_C"/>
    <property type="match status" value="1"/>
</dbReference>
<evidence type="ECO:0000256" key="1">
    <source>
        <dbReference type="ARBA" id="ARBA00009477"/>
    </source>
</evidence>
<keyword evidence="3" id="KW-0175">Coiled coil</keyword>
<dbReference type="NCBIfam" id="TIGR01730">
    <property type="entry name" value="RND_mfp"/>
    <property type="match status" value="1"/>
</dbReference>
<protein>
    <submittedName>
        <fullName evidence="6">Efflux transporter, RND family, MFP subunit</fullName>
    </submittedName>
</protein>
<dbReference type="InterPro" id="IPR051909">
    <property type="entry name" value="MFP_Cation_Efflux"/>
</dbReference>
<dbReference type="Gene3D" id="1.10.287.470">
    <property type="entry name" value="Helix hairpin bin"/>
    <property type="match status" value="1"/>
</dbReference>
<dbReference type="GO" id="GO:0046914">
    <property type="term" value="F:transition metal ion binding"/>
    <property type="evidence" value="ECO:0007669"/>
    <property type="project" value="TreeGrafter"/>
</dbReference>
<proteinExistence type="inferred from homology"/>
<dbReference type="HOGENOM" id="CLU_041892_0_0_6"/>
<gene>
    <name evidence="6" type="ordered locus">Tgr7_1583</name>
</gene>
<sequence precursor="true">MTSLNHWALGLCLLVFSGLLPAAEDLEFTLWQDGVEAFVEYPPLRVSEPARLITHLTLLDGNHPVREGELTLILERADGFEQYLTVDAPARTGIYLPELVPERPGIYTLTLHLEHPQAGVRRLWVEGIRVADESGRVPSDPGHGHDHGDEHGHEHPTAEPHGDHGHEHPQESAAAHGHDHGADDAHGHDHPHEDSGAQGDHGHAHDEESYITFLKEQQWRMAFSGEFVITQEIAPRLSMPAVVEAVPGRQAEVVAPMRGTLRAADGSAWVQPGMKVTAGQALAAITPLAGLEDIAQLEADLRAAEARLALARSELERVRVLVTDGVVSERRLREAQAEHDTALGAHEAAVTRFRGSRGTTPARGTSLSLRTPMDGVVVASHGAPGQVVEAGARIARVLDDRRVWVRVHVPAQDLALLETPHDLRIRRPGDRAWTTPVESILVYRGLELDQGALPLVYEVDNTTDPGSHLSVGLPLIASLATGAPQTRLTVPESAVLDDDGMAVVIVQHGGESFERRLVRLGTRATGRVAVLDGLEAGERVIVEGAYAVLLAGRETGEIGHGHAH</sequence>
<dbReference type="GO" id="GO:0022857">
    <property type="term" value="F:transmembrane transporter activity"/>
    <property type="evidence" value="ECO:0007669"/>
    <property type="project" value="InterPro"/>
</dbReference>
<evidence type="ECO:0000259" key="5">
    <source>
        <dbReference type="Pfam" id="PF25975"/>
    </source>
</evidence>
<dbReference type="Gene3D" id="2.40.50.100">
    <property type="match status" value="1"/>
</dbReference>